<dbReference type="Proteomes" id="UP000001343">
    <property type="component" value="Unassembled WGS sequence"/>
</dbReference>
<keyword evidence="2" id="KW-0315">Glutamine amidotransferase</keyword>
<evidence type="ECO:0000313" key="2">
    <source>
        <dbReference type="EMBL" id="EKS01037.1"/>
    </source>
</evidence>
<dbReference type="InterPro" id="IPR029062">
    <property type="entry name" value="Class_I_gatase-like"/>
</dbReference>
<name>A0AA87MSG0_9LEPT</name>
<dbReference type="FunFam" id="3.40.50.880:FF:000033">
    <property type="entry name" value="Glutamine amidotransferase class-I"/>
    <property type="match status" value="1"/>
</dbReference>
<dbReference type="InterPro" id="IPR017926">
    <property type="entry name" value="GATASE"/>
</dbReference>
<dbReference type="InterPro" id="IPR044992">
    <property type="entry name" value="ChyE-like"/>
</dbReference>
<evidence type="ECO:0000259" key="1">
    <source>
        <dbReference type="Pfam" id="PF00117"/>
    </source>
</evidence>
<dbReference type="Pfam" id="PF00117">
    <property type="entry name" value="GATase"/>
    <property type="match status" value="1"/>
</dbReference>
<dbReference type="PANTHER" id="PTHR42695">
    <property type="entry name" value="GLUTAMINE AMIDOTRANSFERASE YLR126C-RELATED"/>
    <property type="match status" value="1"/>
</dbReference>
<protein>
    <submittedName>
        <fullName evidence="2">Class I glutamine amidotransferase</fullName>
    </submittedName>
</protein>
<dbReference type="SUPFAM" id="SSF52317">
    <property type="entry name" value="Class I glutamine amidotransferase-like"/>
    <property type="match status" value="1"/>
</dbReference>
<dbReference type="AlphaFoldDB" id="A0AA87MSG0"/>
<accession>A0AA87MSG0</accession>
<organism evidence="2 3">
    <name type="scientific">Leptospira mayottensis 200901122</name>
    <dbReference type="NCBI Taxonomy" id="1193010"/>
    <lineage>
        <taxon>Bacteria</taxon>
        <taxon>Pseudomonadati</taxon>
        <taxon>Spirochaetota</taxon>
        <taxon>Spirochaetia</taxon>
        <taxon>Leptospirales</taxon>
        <taxon>Leptospiraceae</taxon>
        <taxon>Leptospira</taxon>
    </lineage>
</organism>
<reference evidence="2 3" key="1">
    <citation type="journal article" date="2014" name="Int. J. Syst. Evol. Microbiol.">
        <title>Leptospira mayottensis sp. nov., a pathogenic species of the genus Leptospira isolated from humans.</title>
        <authorList>
            <person name="Bourhy P."/>
            <person name="Collet L."/>
            <person name="Brisse S."/>
            <person name="Picardeau M."/>
        </authorList>
    </citation>
    <scope>NUCLEOTIDE SEQUENCE [LARGE SCALE GENOMIC DNA]</scope>
    <source>
        <strain evidence="2 3">200901122</strain>
    </source>
</reference>
<gene>
    <name evidence="2" type="ORF">LEP1GSC125_2050</name>
</gene>
<dbReference type="PROSITE" id="PS51273">
    <property type="entry name" value="GATASE_TYPE_1"/>
    <property type="match status" value="1"/>
</dbReference>
<dbReference type="CDD" id="cd01741">
    <property type="entry name" value="GATase1_1"/>
    <property type="match status" value="1"/>
</dbReference>
<dbReference type="PANTHER" id="PTHR42695:SF5">
    <property type="entry name" value="GLUTAMINE AMIDOTRANSFERASE YLR126C-RELATED"/>
    <property type="match status" value="1"/>
</dbReference>
<evidence type="ECO:0000313" key="3">
    <source>
        <dbReference type="Proteomes" id="UP000001343"/>
    </source>
</evidence>
<dbReference type="RefSeq" id="WP_002761910.1">
    <property type="nucleotide sequence ID" value="NZ_AKWM02000025.1"/>
</dbReference>
<comment type="caution">
    <text evidence="2">The sequence shown here is derived from an EMBL/GenBank/DDBJ whole genome shotgun (WGS) entry which is preliminary data.</text>
</comment>
<dbReference type="Gene3D" id="3.40.50.880">
    <property type="match status" value="1"/>
</dbReference>
<sequence>MRSLIVRFKDCEGPGILLDSLKERNYKITYHNAYDSRIQPFPDAHLVFDLIVLLGGPQSVTDSTLVHFFEPWLNLIRYAASMPNRKVIGICLGAQIISKALGGEVQRGEKGPEVGFYDVQVQEPTHLVFDGITSFPAFHLHEDVFSIPQGAKHLLKSEMYSNQMFSFQDRIFGIQCHMEVTASMLKVWRVVHSNFIRSAGWVPGPETEVLRSQMENVGRRIFAAILDLTPDSVVDRSVLIPQSPDFVTAGNE</sequence>
<proteinExistence type="predicted"/>
<feature type="domain" description="Glutamine amidotransferase" evidence="1">
    <location>
        <begin position="17"/>
        <end position="183"/>
    </location>
</feature>
<dbReference type="GO" id="GO:0005829">
    <property type="term" value="C:cytosol"/>
    <property type="evidence" value="ECO:0007669"/>
    <property type="project" value="TreeGrafter"/>
</dbReference>
<dbReference type="EMBL" id="AKWM02000025">
    <property type="protein sequence ID" value="EKS01037.1"/>
    <property type="molecule type" value="Genomic_DNA"/>
</dbReference>